<dbReference type="AlphaFoldDB" id="A0A8H3LCR3"/>
<sequence length="151" mass="17548">MYVDPSKDYEYGQLSCSEPLIVTNEHEHHSIFSQPVSSNVIGPSINVNEDGQNVLNVPQACIYNYILPAADSSDYQNFLRCNHFIMFRRCVQKALPRSDTKNCSKIAQISWESADKEFKEFFKKYTERVLNSRKKMVFKIVTNKRKSKKKV</sequence>
<organism evidence="1 2">
    <name type="scientific">Rhizophagus clarus</name>
    <dbReference type="NCBI Taxonomy" id="94130"/>
    <lineage>
        <taxon>Eukaryota</taxon>
        <taxon>Fungi</taxon>
        <taxon>Fungi incertae sedis</taxon>
        <taxon>Mucoromycota</taxon>
        <taxon>Glomeromycotina</taxon>
        <taxon>Glomeromycetes</taxon>
        <taxon>Glomerales</taxon>
        <taxon>Glomeraceae</taxon>
        <taxon>Rhizophagus</taxon>
    </lineage>
</organism>
<name>A0A8H3LCR3_9GLOM</name>
<dbReference type="OrthoDB" id="2306845at2759"/>
<proteinExistence type="predicted"/>
<accession>A0A8H3LCR3</accession>
<evidence type="ECO:0000313" key="1">
    <source>
        <dbReference type="EMBL" id="GES83265.1"/>
    </source>
</evidence>
<reference evidence="1" key="1">
    <citation type="submission" date="2019-10" db="EMBL/GenBank/DDBJ databases">
        <title>Conservation and host-specific expression of non-tandemly repeated heterogenous ribosome RNA gene in arbuscular mycorrhizal fungi.</title>
        <authorList>
            <person name="Maeda T."/>
            <person name="Kobayashi Y."/>
            <person name="Nakagawa T."/>
            <person name="Ezawa T."/>
            <person name="Yamaguchi K."/>
            <person name="Bino T."/>
            <person name="Nishimoto Y."/>
            <person name="Shigenobu S."/>
            <person name="Kawaguchi M."/>
        </authorList>
    </citation>
    <scope>NUCLEOTIDE SEQUENCE</scope>
    <source>
        <strain evidence="1">HR1</strain>
    </source>
</reference>
<evidence type="ECO:0000313" key="2">
    <source>
        <dbReference type="Proteomes" id="UP000615446"/>
    </source>
</evidence>
<gene>
    <name evidence="1" type="ORF">RCL2_001042300</name>
</gene>
<protein>
    <submittedName>
        <fullName evidence="1">Uncharacterized protein</fullName>
    </submittedName>
</protein>
<dbReference type="EMBL" id="BLAL01000068">
    <property type="protein sequence ID" value="GES83265.1"/>
    <property type="molecule type" value="Genomic_DNA"/>
</dbReference>
<dbReference type="Proteomes" id="UP000615446">
    <property type="component" value="Unassembled WGS sequence"/>
</dbReference>
<comment type="caution">
    <text evidence="1">The sequence shown here is derived from an EMBL/GenBank/DDBJ whole genome shotgun (WGS) entry which is preliminary data.</text>
</comment>